<dbReference type="AlphaFoldDB" id="A0AAW2K1K6"/>
<reference evidence="1" key="2">
    <citation type="journal article" date="2024" name="Plant">
        <title>Genomic evolution and insights into agronomic trait innovations of Sesamum species.</title>
        <authorList>
            <person name="Miao H."/>
            <person name="Wang L."/>
            <person name="Qu L."/>
            <person name="Liu H."/>
            <person name="Sun Y."/>
            <person name="Le M."/>
            <person name="Wang Q."/>
            <person name="Wei S."/>
            <person name="Zheng Y."/>
            <person name="Lin W."/>
            <person name="Duan Y."/>
            <person name="Cao H."/>
            <person name="Xiong S."/>
            <person name="Wang X."/>
            <person name="Wei L."/>
            <person name="Li C."/>
            <person name="Ma Q."/>
            <person name="Ju M."/>
            <person name="Zhao R."/>
            <person name="Li G."/>
            <person name="Mu C."/>
            <person name="Tian Q."/>
            <person name="Mei H."/>
            <person name="Zhang T."/>
            <person name="Gao T."/>
            <person name="Zhang H."/>
        </authorList>
    </citation>
    <scope>NUCLEOTIDE SEQUENCE</scope>
    <source>
        <strain evidence="1">G01</strain>
    </source>
</reference>
<accession>A0AAW2K1K6</accession>
<dbReference type="PANTHER" id="PTHR34222">
    <property type="entry name" value="GAG_PRE-INTEGRS DOMAIN-CONTAINING PROTEIN"/>
    <property type="match status" value="1"/>
</dbReference>
<organism evidence="1">
    <name type="scientific">Sesamum angustifolium</name>
    <dbReference type="NCBI Taxonomy" id="2727405"/>
    <lineage>
        <taxon>Eukaryota</taxon>
        <taxon>Viridiplantae</taxon>
        <taxon>Streptophyta</taxon>
        <taxon>Embryophyta</taxon>
        <taxon>Tracheophyta</taxon>
        <taxon>Spermatophyta</taxon>
        <taxon>Magnoliopsida</taxon>
        <taxon>eudicotyledons</taxon>
        <taxon>Gunneridae</taxon>
        <taxon>Pentapetalae</taxon>
        <taxon>asterids</taxon>
        <taxon>lamiids</taxon>
        <taxon>Lamiales</taxon>
        <taxon>Pedaliaceae</taxon>
        <taxon>Sesamum</taxon>
    </lineage>
</organism>
<dbReference type="EMBL" id="JACGWK010000371">
    <property type="protein sequence ID" value="KAL0300228.1"/>
    <property type="molecule type" value="Genomic_DNA"/>
</dbReference>
<dbReference type="PANTHER" id="PTHR34222:SF99">
    <property type="entry name" value="PROTEIN, PUTATIVE-RELATED"/>
    <property type="match status" value="1"/>
</dbReference>
<sequence length="356" mass="39685">MPQMMKMKLGFIDGSFPRPSPVYGSSTSTIAWRRAVYVSLGTKMKLGFIDGSFLRPSPGSANFELWRRGSNAPALKCKCGGCSCGINKAVDDLTSSTQVMQFLMGLHDSFNNERSQILMLDPLPDIEKTFSMVYAVEEQRAVQADLEANSSHLAYQLALNKNRKPGGNKFVQQKKLFIDKKNLVCTNCHKKGHARDTCFRLHGVPDWYKSLGDKNKKGKAFTATVDVHNEELTKNSSYNVVEIVAEVMKMMQKTTMPSDPLTNYANYAQFDGEFAGATNHVCGNIALFNSYAEPTHSHYVHLPDGSKRTRKLEITWSWGSSFDGHASAEAIKHIQDFDCKDGVSDKPCDTCHRAKE</sequence>
<reference evidence="1" key="1">
    <citation type="submission" date="2020-06" db="EMBL/GenBank/DDBJ databases">
        <authorList>
            <person name="Li T."/>
            <person name="Hu X."/>
            <person name="Zhang T."/>
            <person name="Song X."/>
            <person name="Zhang H."/>
            <person name="Dai N."/>
            <person name="Sheng W."/>
            <person name="Hou X."/>
            <person name="Wei L."/>
        </authorList>
    </citation>
    <scope>NUCLEOTIDE SEQUENCE</scope>
    <source>
        <strain evidence="1">G01</strain>
        <tissue evidence="1">Leaf</tissue>
    </source>
</reference>
<comment type="caution">
    <text evidence="1">The sequence shown here is derived from an EMBL/GenBank/DDBJ whole genome shotgun (WGS) entry which is preliminary data.</text>
</comment>
<evidence type="ECO:0000313" key="1">
    <source>
        <dbReference type="EMBL" id="KAL0300228.1"/>
    </source>
</evidence>
<gene>
    <name evidence="1" type="ORF">Sangu_3132800</name>
</gene>
<protein>
    <submittedName>
        <fullName evidence="1">Uncharacterized protein</fullName>
    </submittedName>
</protein>
<proteinExistence type="predicted"/>
<name>A0AAW2K1K6_9LAMI</name>